<dbReference type="EMBL" id="CP005690">
    <property type="protein sequence ID" value="AHH14656.1"/>
    <property type="molecule type" value="Genomic_DNA"/>
</dbReference>
<evidence type="ECO:0000313" key="1">
    <source>
        <dbReference type="EMBL" id="AHH14656.1"/>
    </source>
</evidence>
<organism evidence="1">
    <name type="scientific">Borrelia hermsii MTW</name>
    <dbReference type="NCBI Taxonomy" id="1313291"/>
    <lineage>
        <taxon>Bacteria</taxon>
        <taxon>Pseudomonadati</taxon>
        <taxon>Spirochaetota</taxon>
        <taxon>Spirochaetia</taxon>
        <taxon>Spirochaetales</taxon>
        <taxon>Borreliaceae</taxon>
        <taxon>Borrelia</taxon>
    </lineage>
</organism>
<dbReference type="AlphaFoldDB" id="W5TBM2"/>
<reference evidence="1" key="1">
    <citation type="submission" date="2013-04" db="EMBL/GenBank/DDBJ databases">
        <title>Comparative Genomics of Relapsing Fever Spirochetes.</title>
        <authorList>
            <person name="Schwan T.G."/>
            <person name="Raffel S.J."/>
            <person name="Porcella S.F."/>
            <person name="Martens C.A."/>
            <person name="Bruno D.P."/>
            <person name="Ricklefs S.M."/>
            <person name="Barbian K.B."/>
        </authorList>
    </citation>
    <scope>NUCLEOTIDE SEQUENCE</scope>
    <source>
        <strain evidence="1">MTW</strain>
        <plasmid evidence="1">unnamed</plasmid>
    </source>
</reference>
<name>W5TBM2_BORHE</name>
<dbReference type="HOGENOM" id="CLU_3150119_0_0_12"/>
<proteinExistence type="predicted"/>
<gene>
    <name evidence="1" type="ORF">BHW_0900034</name>
</gene>
<keyword evidence="1" id="KW-0614">Plasmid</keyword>
<protein>
    <submittedName>
        <fullName evidence="1">Uncharacterized protein</fullName>
    </submittedName>
</protein>
<accession>W5TBM2</accession>
<geneLocation type="plasmid" evidence="1">
    <name>unnamed</name>
</geneLocation>
<sequence length="48" mass="5640">MLEERKKQEMLGFGRNLRLLNAVIMNKSLQFEKQSLAKIEEAIKYIEG</sequence>
<dbReference type="RefSeq" id="WP_157255286.1">
    <property type="nucleotide sequence ID" value="NZ_CP005690.1"/>
</dbReference>